<evidence type="ECO:0000313" key="2">
    <source>
        <dbReference type="EMBL" id="MDH7453461.1"/>
    </source>
</evidence>
<dbReference type="Pfam" id="PF07396">
    <property type="entry name" value="Porin_O_P"/>
    <property type="match status" value="1"/>
</dbReference>
<keyword evidence="3" id="KW-1185">Reference proteome</keyword>
<keyword evidence="1" id="KW-0732">Signal</keyword>
<gene>
    <name evidence="2" type="ORF">QF205_10340</name>
</gene>
<dbReference type="Gene3D" id="2.40.160.10">
    <property type="entry name" value="Porin"/>
    <property type="match status" value="1"/>
</dbReference>
<dbReference type="Proteomes" id="UP001160550">
    <property type="component" value="Unassembled WGS sequence"/>
</dbReference>
<sequence length="433" mass="46300">MRHTILAAALATALGSTSFTAAAQSAQDREITELKAQISALAAKVEELETRTDAQSDINVATQENLDKIATGTPVVATKGGLKVTSPDKKFEASLGGRIHFDAYAFDRDLASTTGTTEFRRARLTLQGKAYGWDYKLEQDFAAGSNLDGLRDAYIAKSALGGKFTIGHFKPYRAMEELTSSNEILMMERPFATATGLFSGRQFQQGVGYLRGGGNYTAGFSAFNLRGASGSRNEGVGYAGRVTFAPINTADSTLHFGAWASHENANQGSADLSAVANYAGRRGPSQAIATVTGASRSDISAYALEAAGSFGPVFFQGEYANASFGQPVGPDQDVTAWYLQGSWHLNGGHKPYKAGTGVFGSAPVADRGLWELTARYDSIENKDIAGLDVSSWILGVNYYVNPGLRFMFNYTRGDNGLTGDETGQYALRTQFSW</sequence>
<name>A0ABT6MT73_9GAMM</name>
<feature type="signal peptide" evidence="1">
    <location>
        <begin position="1"/>
        <end position="21"/>
    </location>
</feature>
<proteinExistence type="predicted"/>
<reference evidence="2" key="2">
    <citation type="submission" date="2023-04" db="EMBL/GenBank/DDBJ databases">
        <authorList>
            <person name="Sun J.-Q."/>
        </authorList>
    </citation>
    <scope>NUCLEOTIDE SEQUENCE</scope>
    <source>
        <strain evidence="2">CC-YY355</strain>
    </source>
</reference>
<dbReference type="EMBL" id="JARYGX010000020">
    <property type="protein sequence ID" value="MDH7453461.1"/>
    <property type="molecule type" value="Genomic_DNA"/>
</dbReference>
<accession>A0ABT6MT73</accession>
<organism evidence="2 3">
    <name type="scientific">Luteimonas composti</name>
    <dbReference type="NCBI Taxonomy" id="398257"/>
    <lineage>
        <taxon>Bacteria</taxon>
        <taxon>Pseudomonadati</taxon>
        <taxon>Pseudomonadota</taxon>
        <taxon>Gammaproteobacteria</taxon>
        <taxon>Lysobacterales</taxon>
        <taxon>Lysobacteraceae</taxon>
        <taxon>Luteimonas</taxon>
    </lineage>
</organism>
<evidence type="ECO:0000256" key="1">
    <source>
        <dbReference type="SAM" id="SignalP"/>
    </source>
</evidence>
<dbReference type="InterPro" id="IPR023614">
    <property type="entry name" value="Porin_dom_sf"/>
</dbReference>
<protein>
    <submittedName>
        <fullName evidence="2">Porin</fullName>
    </submittedName>
</protein>
<dbReference type="SUPFAM" id="SSF56935">
    <property type="entry name" value="Porins"/>
    <property type="match status" value="1"/>
</dbReference>
<evidence type="ECO:0000313" key="3">
    <source>
        <dbReference type="Proteomes" id="UP001160550"/>
    </source>
</evidence>
<comment type="caution">
    <text evidence="2">The sequence shown here is derived from an EMBL/GenBank/DDBJ whole genome shotgun (WGS) entry which is preliminary data.</text>
</comment>
<dbReference type="RefSeq" id="WP_280942679.1">
    <property type="nucleotide sequence ID" value="NZ_JARYGX010000020.1"/>
</dbReference>
<dbReference type="InterPro" id="IPR010870">
    <property type="entry name" value="Porin_O/P"/>
</dbReference>
<reference evidence="2" key="1">
    <citation type="journal article" date="2007" name="Int. J. Syst. Evol. Microbiol.">
        <title>Luteimonas composti sp. nov., a moderately thermophilic bacterium isolated from food waste.</title>
        <authorList>
            <person name="Young C.C."/>
            <person name="Kampfer P."/>
            <person name="Chen W.M."/>
            <person name="Yen W.S."/>
            <person name="Arun A.B."/>
            <person name="Lai W.A."/>
            <person name="Shen F.T."/>
            <person name="Rekha P.D."/>
            <person name="Lin K.Y."/>
            <person name="Chou J.H."/>
        </authorList>
    </citation>
    <scope>NUCLEOTIDE SEQUENCE</scope>
    <source>
        <strain evidence="2">CC-YY355</strain>
    </source>
</reference>
<feature type="chain" id="PRO_5047177317" evidence="1">
    <location>
        <begin position="22"/>
        <end position="433"/>
    </location>
</feature>